<dbReference type="Pfam" id="PF13602">
    <property type="entry name" value="ADH_zinc_N_2"/>
    <property type="match status" value="1"/>
</dbReference>
<dbReference type="Gene3D" id="3.90.180.10">
    <property type="entry name" value="Medium-chain alcohol dehydrogenases, catalytic domain"/>
    <property type="match status" value="1"/>
</dbReference>
<name>A0A5C8USY8_9MICO</name>
<dbReference type="Gene3D" id="3.40.50.720">
    <property type="entry name" value="NAD(P)-binding Rossmann-like Domain"/>
    <property type="match status" value="1"/>
</dbReference>
<dbReference type="RefSeq" id="WP_147782629.1">
    <property type="nucleotide sequence ID" value="NZ_VRMG01000005.1"/>
</dbReference>
<organism evidence="2 3">
    <name type="scientific">Lacisediminihabitans profunda</name>
    <dbReference type="NCBI Taxonomy" id="2594790"/>
    <lineage>
        <taxon>Bacteria</taxon>
        <taxon>Bacillati</taxon>
        <taxon>Actinomycetota</taxon>
        <taxon>Actinomycetes</taxon>
        <taxon>Micrococcales</taxon>
        <taxon>Microbacteriaceae</taxon>
        <taxon>Lacisediminihabitans</taxon>
    </lineage>
</organism>
<dbReference type="PANTHER" id="PTHR44013">
    <property type="entry name" value="ZINC-TYPE ALCOHOL DEHYDROGENASE-LIKE PROTEIN C16A3.02C"/>
    <property type="match status" value="1"/>
</dbReference>
<dbReference type="InterPro" id="IPR013154">
    <property type="entry name" value="ADH-like_N"/>
</dbReference>
<evidence type="ECO:0000259" key="1">
    <source>
        <dbReference type="SMART" id="SM00829"/>
    </source>
</evidence>
<dbReference type="InterPro" id="IPR020843">
    <property type="entry name" value="ER"/>
</dbReference>
<dbReference type="SUPFAM" id="SSF51735">
    <property type="entry name" value="NAD(P)-binding Rossmann-fold domains"/>
    <property type="match status" value="1"/>
</dbReference>
<protein>
    <submittedName>
        <fullName evidence="2">NADP-dependent oxidoreductase</fullName>
    </submittedName>
</protein>
<dbReference type="SUPFAM" id="SSF50129">
    <property type="entry name" value="GroES-like"/>
    <property type="match status" value="1"/>
</dbReference>
<dbReference type="InterPro" id="IPR052733">
    <property type="entry name" value="Chloroplast_QOR"/>
</dbReference>
<feature type="domain" description="Enoyl reductase (ER)" evidence="1">
    <location>
        <begin position="11"/>
        <end position="304"/>
    </location>
</feature>
<dbReference type="InterPro" id="IPR036291">
    <property type="entry name" value="NAD(P)-bd_dom_sf"/>
</dbReference>
<proteinExistence type="predicted"/>
<dbReference type="EMBL" id="VRMG01000005">
    <property type="protein sequence ID" value="TXN31043.1"/>
    <property type="molecule type" value="Genomic_DNA"/>
</dbReference>
<dbReference type="Proteomes" id="UP000321379">
    <property type="component" value="Unassembled WGS sequence"/>
</dbReference>
<evidence type="ECO:0000313" key="2">
    <source>
        <dbReference type="EMBL" id="TXN31043.1"/>
    </source>
</evidence>
<dbReference type="PANTHER" id="PTHR44013:SF1">
    <property type="entry name" value="ZINC-TYPE ALCOHOL DEHYDROGENASE-LIKE PROTEIN C16A3.02C"/>
    <property type="match status" value="1"/>
</dbReference>
<keyword evidence="3" id="KW-1185">Reference proteome</keyword>
<gene>
    <name evidence="2" type="ORF">FVP33_05455</name>
</gene>
<reference evidence="2 3" key="1">
    <citation type="submission" date="2019-08" db="EMBL/GenBank/DDBJ databases">
        <title>Bacterial whole genome sequence for Glaciihabitans sp. CHu50b-6-2.</title>
        <authorList>
            <person name="Jin L."/>
        </authorList>
    </citation>
    <scope>NUCLEOTIDE SEQUENCE [LARGE SCALE GENOMIC DNA]</scope>
    <source>
        <strain evidence="2 3">CHu50b-6-2</strain>
    </source>
</reference>
<evidence type="ECO:0000313" key="3">
    <source>
        <dbReference type="Proteomes" id="UP000321379"/>
    </source>
</evidence>
<dbReference type="CDD" id="cd05289">
    <property type="entry name" value="MDR_like_2"/>
    <property type="match status" value="1"/>
</dbReference>
<dbReference type="InterPro" id="IPR011032">
    <property type="entry name" value="GroES-like_sf"/>
</dbReference>
<dbReference type="GO" id="GO:0016491">
    <property type="term" value="F:oxidoreductase activity"/>
    <property type="evidence" value="ECO:0007669"/>
    <property type="project" value="InterPro"/>
</dbReference>
<dbReference type="Pfam" id="PF08240">
    <property type="entry name" value="ADH_N"/>
    <property type="match status" value="1"/>
</dbReference>
<comment type="caution">
    <text evidence="2">The sequence shown here is derived from an EMBL/GenBank/DDBJ whole genome shotgun (WGS) entry which is preliminary data.</text>
</comment>
<dbReference type="SMART" id="SM00829">
    <property type="entry name" value="PKS_ER"/>
    <property type="match status" value="1"/>
</dbReference>
<dbReference type="AlphaFoldDB" id="A0A5C8USY8"/>
<sequence>MPQAVRFSKYGGTEVLELVEVDARPPGRREVQVAVVSAAINPGEIAIRDGRVREVFPAHFPEGQGSDFAGIVTAVGEGVDFPHVGEEVIGFSDGRNAQAEYVTIDAARVIPKPHGVGWNEAASLFVAGTTARACIVAVDVRPGDTVVVAGAAGGVGVIATQLAVLAGAAVVATASEENHAFLRSVGAIPVAYGKGLADRIRRMVPDGVDAFIDAHGEGNVQVAVELGVPRDRINTIADFAAKKKYGVKAAGMSTVQPREALTELARLVANGELKIPVYATYPLDKVRAAYERLAAGHGLGKIVLEVRPADSL</sequence>
<accession>A0A5C8USY8</accession>